<keyword evidence="2" id="KW-1185">Reference proteome</keyword>
<sequence length="102" mass="11616">TERLLAMATESVVASSNMLQLICNMKENREKLQTVNRGKNKLSKAKYENIRSESTHVYSRHRDSHASFEVQNKTGYLELVQEKCLISYGSLILHTVMSIGLD</sequence>
<evidence type="ECO:0000313" key="2">
    <source>
        <dbReference type="Proteomes" id="UP000479190"/>
    </source>
</evidence>
<organism evidence="1 2">
    <name type="scientific">Trichogramma brassicae</name>
    <dbReference type="NCBI Taxonomy" id="86971"/>
    <lineage>
        <taxon>Eukaryota</taxon>
        <taxon>Metazoa</taxon>
        <taxon>Ecdysozoa</taxon>
        <taxon>Arthropoda</taxon>
        <taxon>Hexapoda</taxon>
        <taxon>Insecta</taxon>
        <taxon>Pterygota</taxon>
        <taxon>Neoptera</taxon>
        <taxon>Endopterygota</taxon>
        <taxon>Hymenoptera</taxon>
        <taxon>Apocrita</taxon>
        <taxon>Proctotrupomorpha</taxon>
        <taxon>Chalcidoidea</taxon>
        <taxon>Trichogrammatidae</taxon>
        <taxon>Trichogramma</taxon>
    </lineage>
</organism>
<dbReference type="AlphaFoldDB" id="A0A6H5J4K8"/>
<evidence type="ECO:0000313" key="1">
    <source>
        <dbReference type="EMBL" id="CAB0043390.1"/>
    </source>
</evidence>
<name>A0A6H5J4K8_9HYME</name>
<proteinExistence type="predicted"/>
<gene>
    <name evidence="1" type="ORF">TBRA_LOCUS14978</name>
</gene>
<protein>
    <submittedName>
        <fullName evidence="1">Uncharacterized protein</fullName>
    </submittedName>
</protein>
<feature type="non-terminal residue" evidence="1">
    <location>
        <position position="1"/>
    </location>
</feature>
<dbReference type="EMBL" id="CADCXV010001316">
    <property type="protein sequence ID" value="CAB0043390.1"/>
    <property type="molecule type" value="Genomic_DNA"/>
</dbReference>
<accession>A0A6H5J4K8</accession>
<dbReference type="Proteomes" id="UP000479190">
    <property type="component" value="Unassembled WGS sequence"/>
</dbReference>
<reference evidence="1 2" key="1">
    <citation type="submission" date="2020-02" db="EMBL/GenBank/DDBJ databases">
        <authorList>
            <person name="Ferguson B K."/>
        </authorList>
    </citation>
    <scope>NUCLEOTIDE SEQUENCE [LARGE SCALE GENOMIC DNA]</scope>
</reference>